<accession>A0AA36HAI0</accession>
<comment type="caution">
    <text evidence="2">The sequence shown here is derived from an EMBL/GenBank/DDBJ whole genome shotgun (WGS) entry which is preliminary data.</text>
</comment>
<feature type="compositionally biased region" description="Basic and acidic residues" evidence="1">
    <location>
        <begin position="122"/>
        <end position="131"/>
    </location>
</feature>
<reference evidence="2" key="1">
    <citation type="submission" date="2023-07" db="EMBL/GenBank/DDBJ databases">
        <authorList>
            <consortium name="CYATHOMIX"/>
        </authorList>
    </citation>
    <scope>NUCLEOTIDE SEQUENCE</scope>
    <source>
        <strain evidence="2">N/A</strain>
    </source>
</reference>
<feature type="region of interest" description="Disordered" evidence="1">
    <location>
        <begin position="44"/>
        <end position="137"/>
    </location>
</feature>
<keyword evidence="3" id="KW-1185">Reference proteome</keyword>
<name>A0AA36HAI0_CYLNA</name>
<organism evidence="2 3">
    <name type="scientific">Cylicocyclus nassatus</name>
    <name type="common">Nematode worm</name>
    <dbReference type="NCBI Taxonomy" id="53992"/>
    <lineage>
        <taxon>Eukaryota</taxon>
        <taxon>Metazoa</taxon>
        <taxon>Ecdysozoa</taxon>
        <taxon>Nematoda</taxon>
        <taxon>Chromadorea</taxon>
        <taxon>Rhabditida</taxon>
        <taxon>Rhabditina</taxon>
        <taxon>Rhabditomorpha</taxon>
        <taxon>Strongyloidea</taxon>
        <taxon>Strongylidae</taxon>
        <taxon>Cylicocyclus</taxon>
    </lineage>
</organism>
<evidence type="ECO:0000256" key="1">
    <source>
        <dbReference type="SAM" id="MobiDB-lite"/>
    </source>
</evidence>
<feature type="compositionally biased region" description="Basic residues" evidence="1">
    <location>
        <begin position="54"/>
        <end position="63"/>
    </location>
</feature>
<dbReference type="EMBL" id="CATQJL010000316">
    <property type="protein sequence ID" value="CAJ0607149.1"/>
    <property type="molecule type" value="Genomic_DNA"/>
</dbReference>
<gene>
    <name evidence="2" type="ORF">CYNAS_LOCUS19132</name>
</gene>
<sequence length="137" mass="15369">MILRVVHAVRIRMGPMACMEMRNTYCKKPEKGLKDVADEDVHEEITEESEKAEKHAKKIAKVNKKLEQSGGDTGHPLERVYPSGDAHKTDDNSLEKMQKKVDHVKKETKKVENVKGTVGQVLHHESSHTKSESGSSV</sequence>
<evidence type="ECO:0000313" key="3">
    <source>
        <dbReference type="Proteomes" id="UP001176961"/>
    </source>
</evidence>
<evidence type="ECO:0000313" key="2">
    <source>
        <dbReference type="EMBL" id="CAJ0607149.1"/>
    </source>
</evidence>
<feature type="compositionally biased region" description="Basic and acidic residues" evidence="1">
    <location>
        <begin position="85"/>
        <end position="113"/>
    </location>
</feature>
<proteinExistence type="predicted"/>
<protein>
    <submittedName>
        <fullName evidence="2">Uncharacterized protein</fullName>
    </submittedName>
</protein>
<dbReference type="AlphaFoldDB" id="A0AA36HAI0"/>
<dbReference type="Proteomes" id="UP001176961">
    <property type="component" value="Unassembled WGS sequence"/>
</dbReference>